<dbReference type="SMART" id="SM01388">
    <property type="entry name" value="Mob1_phocein"/>
    <property type="match status" value="1"/>
</dbReference>
<dbReference type="InterPro" id="IPR036703">
    <property type="entry name" value="MOB_kinase_act_sf"/>
</dbReference>
<protein>
    <submittedName>
        <fullName evidence="3">Uncharacterized protein</fullName>
    </submittedName>
</protein>
<keyword evidence="1" id="KW-0479">Metal-binding</keyword>
<accession>A0A813UVL4</accession>
<reference evidence="3" key="1">
    <citation type="submission" date="2021-02" db="EMBL/GenBank/DDBJ databases">
        <authorList>
            <person name="Nowell W R."/>
        </authorList>
    </citation>
    <scope>NUCLEOTIDE SEQUENCE</scope>
</reference>
<dbReference type="InterPro" id="IPR005301">
    <property type="entry name" value="MOB_kinase_act_fam"/>
</dbReference>
<dbReference type="Pfam" id="PF03637">
    <property type="entry name" value="Mob1_phocein"/>
    <property type="match status" value="1"/>
</dbReference>
<feature type="region of interest" description="Disordered" evidence="2">
    <location>
        <begin position="307"/>
        <end position="369"/>
    </location>
</feature>
<evidence type="ECO:0000313" key="3">
    <source>
        <dbReference type="EMBL" id="CAF0832952.1"/>
    </source>
</evidence>
<dbReference type="OrthoDB" id="8170117at2759"/>
<dbReference type="EMBL" id="CAJNOQ010000734">
    <property type="protein sequence ID" value="CAF0832952.1"/>
    <property type="molecule type" value="Genomic_DNA"/>
</dbReference>
<keyword evidence="1" id="KW-0862">Zinc</keyword>
<dbReference type="PANTHER" id="PTHR22599">
    <property type="entry name" value="MPS ONE BINDER KINASE ACTIVATOR-LIKE MOB"/>
    <property type="match status" value="1"/>
</dbReference>
<dbReference type="EMBL" id="CAJOBC010000734">
    <property type="protein sequence ID" value="CAF3620030.1"/>
    <property type="molecule type" value="Genomic_DNA"/>
</dbReference>
<sequence>MVSFSIVTSSGSRSSSSSSGTITSILSILWRKTRRKDAKESSPPIGGDDSDGSTASASNHNSSTNSQHLLPYLRPEDAIFTRAVSESNITELIRQPAGVDKNEWIASNIVSFFNHVNLLYGAMSDYCTQSICPTMTGPQNSQYYWYDERGRKVKCSAPEYIDYAMMYIQRQLNDETIFPTRLDQLFPISFDVHVRKIVRYLFHCVAHLYSSHYRDCISIHLHPHLNSLFLHFLTFLFTFHINGTSSSTTVDNVNNLIVTTTTQLSPQDNNKNDLKSDIDTLDMLYQLLAQRWKGIYQEKLKDNIDKTKITSQSQSQHQSRRKTPTTSSNFLYEQQQLQTQHTSSLSRTSSRNDTSLSNANSNVTLISHE</sequence>
<dbReference type="AlphaFoldDB" id="A0A813UVL4"/>
<feature type="binding site" evidence="1">
    <location>
        <position position="207"/>
    </location>
    <ligand>
        <name>Zn(2+)</name>
        <dbReference type="ChEBI" id="CHEBI:29105"/>
    </ligand>
</feature>
<dbReference type="Proteomes" id="UP000681722">
    <property type="component" value="Unassembled WGS sequence"/>
</dbReference>
<dbReference type="SUPFAM" id="SSF101152">
    <property type="entry name" value="Mob1/phocein"/>
    <property type="match status" value="1"/>
</dbReference>
<gene>
    <name evidence="3" type="ORF">GPM918_LOCUS5152</name>
    <name evidence="4" type="ORF">SRO942_LOCUS5152</name>
</gene>
<dbReference type="Gene3D" id="1.20.140.30">
    <property type="entry name" value="MOB kinase activator"/>
    <property type="match status" value="1"/>
</dbReference>
<feature type="compositionally biased region" description="Polar residues" evidence="2">
    <location>
        <begin position="324"/>
        <end position="333"/>
    </location>
</feature>
<organism evidence="3 5">
    <name type="scientific">Didymodactylos carnosus</name>
    <dbReference type="NCBI Taxonomy" id="1234261"/>
    <lineage>
        <taxon>Eukaryota</taxon>
        <taxon>Metazoa</taxon>
        <taxon>Spiralia</taxon>
        <taxon>Gnathifera</taxon>
        <taxon>Rotifera</taxon>
        <taxon>Eurotatoria</taxon>
        <taxon>Bdelloidea</taxon>
        <taxon>Philodinida</taxon>
        <taxon>Philodinidae</taxon>
        <taxon>Didymodactylos</taxon>
    </lineage>
</organism>
<evidence type="ECO:0000256" key="1">
    <source>
        <dbReference type="PIRSR" id="PIRSR605301-1"/>
    </source>
</evidence>
<name>A0A813UVL4_9BILA</name>
<keyword evidence="5" id="KW-1185">Reference proteome</keyword>
<feature type="region of interest" description="Disordered" evidence="2">
    <location>
        <begin position="1"/>
        <end position="20"/>
    </location>
</feature>
<feature type="binding site" evidence="1">
    <location>
        <position position="212"/>
    </location>
    <ligand>
        <name>Zn(2+)</name>
        <dbReference type="ChEBI" id="CHEBI:29105"/>
    </ligand>
</feature>
<dbReference type="Proteomes" id="UP000663829">
    <property type="component" value="Unassembled WGS sequence"/>
</dbReference>
<evidence type="ECO:0000256" key="2">
    <source>
        <dbReference type="SAM" id="MobiDB-lite"/>
    </source>
</evidence>
<feature type="binding site" evidence="1">
    <location>
        <position position="132"/>
    </location>
    <ligand>
        <name>Zn(2+)</name>
        <dbReference type="ChEBI" id="CHEBI:29105"/>
    </ligand>
</feature>
<evidence type="ECO:0000313" key="5">
    <source>
        <dbReference type="Proteomes" id="UP000663829"/>
    </source>
</evidence>
<feature type="compositionally biased region" description="Polar residues" evidence="2">
    <location>
        <begin position="359"/>
        <end position="369"/>
    </location>
</feature>
<feature type="compositionally biased region" description="Low complexity" evidence="2">
    <location>
        <begin position="52"/>
        <end position="66"/>
    </location>
</feature>
<feature type="region of interest" description="Disordered" evidence="2">
    <location>
        <begin position="35"/>
        <end position="68"/>
    </location>
</feature>
<feature type="compositionally biased region" description="Low complexity" evidence="2">
    <location>
        <begin position="334"/>
        <end position="358"/>
    </location>
</feature>
<evidence type="ECO:0000313" key="4">
    <source>
        <dbReference type="EMBL" id="CAF3620030.1"/>
    </source>
</evidence>
<proteinExistence type="predicted"/>
<comment type="caution">
    <text evidence="3">The sequence shown here is derived from an EMBL/GenBank/DDBJ whole genome shotgun (WGS) entry which is preliminary data.</text>
</comment>
<feature type="binding site" evidence="1">
    <location>
        <position position="127"/>
    </location>
    <ligand>
        <name>Zn(2+)</name>
        <dbReference type="ChEBI" id="CHEBI:29105"/>
    </ligand>
</feature>